<evidence type="ECO:0000313" key="2">
    <source>
        <dbReference type="EMBL" id="SUP61339.1"/>
    </source>
</evidence>
<dbReference type="STRING" id="1629.IV50_GL001144"/>
<dbReference type="GO" id="GO:0017057">
    <property type="term" value="F:6-phosphogluconolactonase activity"/>
    <property type="evidence" value="ECO:0007669"/>
    <property type="project" value="TreeGrafter"/>
</dbReference>
<dbReference type="InterPro" id="IPR019405">
    <property type="entry name" value="Lactonase_7-beta_prop"/>
</dbReference>
<gene>
    <name evidence="2" type="ORF">NCTC13645_02494</name>
</gene>
<dbReference type="SUPFAM" id="SSF51004">
    <property type="entry name" value="C-terminal (heme d1) domain of cytochrome cd1-nitrite reductase"/>
    <property type="match status" value="1"/>
</dbReference>
<reference evidence="2 3" key="1">
    <citation type="submission" date="2018-06" db="EMBL/GenBank/DDBJ databases">
        <authorList>
            <consortium name="Pathogen Informatics"/>
            <person name="Doyle S."/>
        </authorList>
    </citation>
    <scope>NUCLEOTIDE SEQUENCE [LARGE SCALE GENOMIC DNA]</scope>
    <source>
        <strain evidence="2 3">NCTC13645</strain>
    </source>
</reference>
<dbReference type="PANTHER" id="PTHR30344:SF1">
    <property type="entry name" value="6-PHOSPHOGLUCONOLACTONASE"/>
    <property type="match status" value="1"/>
</dbReference>
<comment type="similarity">
    <text evidence="1">Belongs to the cycloisomerase 2 family.</text>
</comment>
<proteinExistence type="inferred from homology"/>
<evidence type="ECO:0000256" key="1">
    <source>
        <dbReference type="ARBA" id="ARBA00005564"/>
    </source>
</evidence>
<accession>A0A380P7Y6</accession>
<dbReference type="GO" id="GO:0005829">
    <property type="term" value="C:cytosol"/>
    <property type="evidence" value="ECO:0007669"/>
    <property type="project" value="TreeGrafter"/>
</dbReference>
<dbReference type="AlphaFoldDB" id="A0A380P7Y6"/>
<dbReference type="PANTHER" id="PTHR30344">
    <property type="entry name" value="6-PHOSPHOGLUCONOLACTONASE-RELATED"/>
    <property type="match status" value="1"/>
</dbReference>
<evidence type="ECO:0000313" key="3">
    <source>
        <dbReference type="Proteomes" id="UP000254621"/>
    </source>
</evidence>
<dbReference type="InterPro" id="IPR015943">
    <property type="entry name" value="WD40/YVTN_repeat-like_dom_sf"/>
</dbReference>
<dbReference type="InterPro" id="IPR011048">
    <property type="entry name" value="Haem_d1_sf"/>
</dbReference>
<dbReference type="Pfam" id="PF10282">
    <property type="entry name" value="Lactonase"/>
    <property type="match status" value="1"/>
</dbReference>
<name>A0A380P7Y6_WEIVI</name>
<dbReference type="Gene3D" id="2.130.10.10">
    <property type="entry name" value="YVTN repeat-like/Quinoprotein amine dehydrogenase"/>
    <property type="match status" value="1"/>
</dbReference>
<dbReference type="Proteomes" id="UP000254621">
    <property type="component" value="Unassembled WGS sequence"/>
</dbReference>
<dbReference type="EMBL" id="UHIV01000007">
    <property type="protein sequence ID" value="SUP61339.1"/>
    <property type="molecule type" value="Genomic_DNA"/>
</dbReference>
<sequence>MTEKMLFGTYTKRVSKGIYQADFDEQTGEMSNVEAIAEIGSPTYLNVSDADVLYAVDKQDGQGGVAVYDYDSENAKTTLKQEVLADGASPAYVAVDENRQLLYTANYHKGTVEVYAIAADGKLTQTDAFQAVGSGPRPEQDGPHMHFANLTPDNRLVAVDLGSDKVYTFDVSEAGKLTEVAVFETEAGFGPRHIRFSQDGQKAYLLGELSSQLSELNYDATSGTFELAQTLSTKPDDWEAHNGAAAIYVSADNRFIYTSNRGHNSIAVFEVKANGAIDRRVQLISTEGDFPRDFALSPNERYLIATNQNTDNATVYQRDIVTGQLTLQEKIFKYLSPYELSLLNNRLRSSI</sequence>
<dbReference type="InterPro" id="IPR050282">
    <property type="entry name" value="Cycloisomerase_2"/>
</dbReference>
<organism evidence="2 3">
    <name type="scientific">Weissella viridescens</name>
    <name type="common">Lactobacillus viridescens</name>
    <dbReference type="NCBI Taxonomy" id="1629"/>
    <lineage>
        <taxon>Bacteria</taxon>
        <taxon>Bacillati</taxon>
        <taxon>Bacillota</taxon>
        <taxon>Bacilli</taxon>
        <taxon>Lactobacillales</taxon>
        <taxon>Lactobacillaceae</taxon>
        <taxon>Weissella</taxon>
    </lineage>
</organism>
<protein>
    <submittedName>
        <fullName evidence="2">6-phosphogluconolactonase</fullName>
    </submittedName>
</protein>